<sequence>MSAATGELSLGNIILPYDYSTLGFAYLTMLGLAEQVISHMRVWCPWATTANYVMRMAPIIYWAFQARPFLSTEGSSEGNPGHDNKSRAPTICSGHLKRTVYLKLVEIS</sequence>
<comment type="caution">
    <text evidence="1">The sequence shown here is derived from an EMBL/GenBank/DDBJ whole genome shotgun (WGS) entry which is preliminary data.</text>
</comment>
<dbReference type="EMBL" id="QTSX02001817">
    <property type="protein sequence ID" value="KAJ9079252.1"/>
    <property type="molecule type" value="Genomic_DNA"/>
</dbReference>
<dbReference type="Proteomes" id="UP001165960">
    <property type="component" value="Unassembled WGS sequence"/>
</dbReference>
<reference evidence="1" key="1">
    <citation type="submission" date="2022-04" db="EMBL/GenBank/DDBJ databases">
        <title>Genome of the entomopathogenic fungus Entomophthora muscae.</title>
        <authorList>
            <person name="Elya C."/>
            <person name="Lovett B.R."/>
            <person name="Lee E."/>
            <person name="Macias A.M."/>
            <person name="Hajek A.E."/>
            <person name="De Bivort B.L."/>
            <person name="Kasson M.T."/>
            <person name="De Fine Licht H.H."/>
            <person name="Stajich J.E."/>
        </authorList>
    </citation>
    <scope>NUCLEOTIDE SEQUENCE</scope>
    <source>
        <strain evidence="1">Berkeley</strain>
    </source>
</reference>
<protein>
    <submittedName>
        <fullName evidence="1">Uncharacterized protein</fullName>
    </submittedName>
</protein>
<evidence type="ECO:0000313" key="2">
    <source>
        <dbReference type="Proteomes" id="UP001165960"/>
    </source>
</evidence>
<name>A0ACC2TXB6_9FUNG</name>
<organism evidence="1 2">
    <name type="scientific">Entomophthora muscae</name>
    <dbReference type="NCBI Taxonomy" id="34485"/>
    <lineage>
        <taxon>Eukaryota</taxon>
        <taxon>Fungi</taxon>
        <taxon>Fungi incertae sedis</taxon>
        <taxon>Zoopagomycota</taxon>
        <taxon>Entomophthoromycotina</taxon>
        <taxon>Entomophthoromycetes</taxon>
        <taxon>Entomophthorales</taxon>
        <taxon>Entomophthoraceae</taxon>
        <taxon>Entomophthora</taxon>
    </lineage>
</organism>
<gene>
    <name evidence="1" type="ORF">DSO57_1037362</name>
</gene>
<evidence type="ECO:0000313" key="1">
    <source>
        <dbReference type="EMBL" id="KAJ9079252.1"/>
    </source>
</evidence>
<accession>A0ACC2TXB6</accession>
<proteinExistence type="predicted"/>
<keyword evidence="2" id="KW-1185">Reference proteome</keyword>